<comment type="caution">
    <text evidence="2">The sequence shown here is derived from an EMBL/GenBank/DDBJ whole genome shotgun (WGS) entry which is preliminary data.</text>
</comment>
<dbReference type="EMBL" id="JBEQCT010000004">
    <property type="protein sequence ID" value="MFM2485517.1"/>
    <property type="molecule type" value="Genomic_DNA"/>
</dbReference>
<dbReference type="Pfam" id="PF02635">
    <property type="entry name" value="DsrE"/>
    <property type="match status" value="1"/>
</dbReference>
<dbReference type="InterPro" id="IPR027396">
    <property type="entry name" value="DsrEFH-like"/>
</dbReference>
<dbReference type="InterPro" id="IPR003787">
    <property type="entry name" value="Sulphur_relay_DsrE/F-like"/>
</dbReference>
<proteinExistence type="inferred from homology"/>
<evidence type="ECO:0000313" key="3">
    <source>
        <dbReference type="Proteomes" id="UP001629953"/>
    </source>
</evidence>
<sequence length="118" mass="13293">MSSMLFIMTHPPHGSSDAREGLDAILAASAVCDDIRVLFDADGVWQLCQGQQPEAILQRHIEPTYAMLELYDIEQLYVSKQALKQRHLDIDVLALAPQVVDTSQLKQLLHHSDIVLRF</sequence>
<dbReference type="Proteomes" id="UP001629953">
    <property type="component" value="Unassembled WGS sequence"/>
</dbReference>
<dbReference type="SUPFAM" id="SSF75169">
    <property type="entry name" value="DsrEFH-like"/>
    <property type="match status" value="1"/>
</dbReference>
<dbReference type="NCBIfam" id="NF001238">
    <property type="entry name" value="PRK00211.1"/>
    <property type="match status" value="1"/>
</dbReference>
<gene>
    <name evidence="2" type="primary">tusC</name>
    <name evidence="2" type="ORF">ABUE30_10685</name>
</gene>
<dbReference type="RefSeq" id="WP_408623752.1">
    <property type="nucleotide sequence ID" value="NZ_JBEQCT010000004.1"/>
</dbReference>
<name>A0ABW9G7P1_9GAMM</name>
<dbReference type="NCBIfam" id="TIGR03010">
    <property type="entry name" value="sulf_tusC_dsrF"/>
    <property type="match status" value="1"/>
</dbReference>
<accession>A0ABW9G7P1</accession>
<dbReference type="InterPro" id="IPR017462">
    <property type="entry name" value="Sulphur_relay_TusC/DsrF"/>
</dbReference>
<evidence type="ECO:0000256" key="1">
    <source>
        <dbReference type="ARBA" id="ARBA00005996"/>
    </source>
</evidence>
<keyword evidence="3" id="KW-1185">Reference proteome</keyword>
<comment type="similarity">
    <text evidence="1">Belongs to the DsrF/TusC family.</text>
</comment>
<dbReference type="Gene3D" id="3.40.1260.10">
    <property type="entry name" value="DsrEFH-like"/>
    <property type="match status" value="1"/>
</dbReference>
<dbReference type="PANTHER" id="PTHR38780">
    <property type="entry name" value="PROTEIN TUSC"/>
    <property type="match status" value="1"/>
</dbReference>
<evidence type="ECO:0000313" key="2">
    <source>
        <dbReference type="EMBL" id="MFM2485517.1"/>
    </source>
</evidence>
<reference evidence="2 3" key="1">
    <citation type="journal article" date="2013" name="Int. J. Syst. Evol. Microbiol.">
        <title>Celerinatantimonas yamalensis sp. nov., a cold-adapted diazotrophic bacterium from a cold permafrost brine.</title>
        <authorList>
            <person name="Shcherbakova V."/>
            <person name="Chuvilskaya N."/>
            <person name="Rivkina E."/>
            <person name="Demidov N."/>
            <person name="Uchaeva V."/>
            <person name="Suetin S."/>
            <person name="Suzina N."/>
            <person name="Gilichinsky D."/>
        </authorList>
    </citation>
    <scope>NUCLEOTIDE SEQUENCE [LARGE SCALE GENOMIC DNA]</scope>
    <source>
        <strain evidence="2 3">C7</strain>
    </source>
</reference>
<dbReference type="PANTHER" id="PTHR38780:SF1">
    <property type="entry name" value="PROTEIN TUSC"/>
    <property type="match status" value="1"/>
</dbReference>
<protein>
    <submittedName>
        <fullName evidence="2">Sulfurtransferase complex subunit TusC</fullName>
    </submittedName>
</protein>
<organism evidence="2 3">
    <name type="scientific">Celerinatantimonas yamalensis</name>
    <dbReference type="NCBI Taxonomy" id="559956"/>
    <lineage>
        <taxon>Bacteria</taxon>
        <taxon>Pseudomonadati</taxon>
        <taxon>Pseudomonadota</taxon>
        <taxon>Gammaproteobacteria</taxon>
        <taxon>Celerinatantimonadaceae</taxon>
        <taxon>Celerinatantimonas</taxon>
    </lineage>
</organism>